<organism evidence="1 2">
    <name type="scientific">Paraburkholderia aromaticivorans</name>
    <dbReference type="NCBI Taxonomy" id="2026199"/>
    <lineage>
        <taxon>Bacteria</taxon>
        <taxon>Pseudomonadati</taxon>
        <taxon>Pseudomonadota</taxon>
        <taxon>Betaproteobacteria</taxon>
        <taxon>Burkholderiales</taxon>
        <taxon>Burkholderiaceae</taxon>
        <taxon>Paraburkholderia</taxon>
    </lineage>
</organism>
<proteinExistence type="predicted"/>
<sequence>MAESAVKAAVSGESAIDRLDRILADYGFSTDSNSPRQYFLVSTVRENAEEAKDKDLVEACVQKLKSMRESVSRQLFATSLAH</sequence>
<gene>
    <name evidence="1" type="ORF">CJU94_36130</name>
</gene>
<keyword evidence="1" id="KW-0614">Plasmid</keyword>
<geneLocation type="plasmid" evidence="1 2">
    <name>pBN2</name>
</geneLocation>
<reference evidence="1 2" key="1">
    <citation type="submission" date="2017-08" db="EMBL/GenBank/DDBJ databases">
        <title>Identification and genetic characteristics of simultaneous BTEX- and naphthalene-degrading Paraburkholderia sp. BN5 isolated from petroleum-contaminated soil.</title>
        <authorList>
            <person name="Lee Y."/>
            <person name="Jeon C.O."/>
        </authorList>
    </citation>
    <scope>NUCLEOTIDE SEQUENCE [LARGE SCALE GENOMIC DNA]</scope>
    <source>
        <strain evidence="1 2">BN5</strain>
        <plasmid evidence="1 2">pBN2</plasmid>
    </source>
</reference>
<dbReference type="RefSeq" id="WP_095423451.1">
    <property type="nucleotide sequence ID" value="NZ_CP022992.1"/>
</dbReference>
<name>A0A248VXN7_9BURK</name>
<keyword evidence="2" id="KW-1185">Reference proteome</keyword>
<evidence type="ECO:0000313" key="1">
    <source>
        <dbReference type="EMBL" id="ASW03635.1"/>
    </source>
</evidence>
<dbReference type="AlphaFoldDB" id="A0A248VXN7"/>
<protein>
    <submittedName>
        <fullName evidence="1">Uncharacterized protein</fullName>
    </submittedName>
</protein>
<dbReference type="KEGG" id="parb:CJU94_36130"/>
<dbReference type="EMBL" id="CP022992">
    <property type="protein sequence ID" value="ASW03635.1"/>
    <property type="molecule type" value="Genomic_DNA"/>
</dbReference>
<accession>A0A248VXN7</accession>
<evidence type="ECO:0000313" key="2">
    <source>
        <dbReference type="Proteomes" id="UP000215158"/>
    </source>
</evidence>
<dbReference type="Proteomes" id="UP000215158">
    <property type="component" value="Plasmid pBN2"/>
</dbReference>